<dbReference type="InterPro" id="IPR051333">
    <property type="entry name" value="CLIP_Serine_Protease"/>
</dbReference>
<dbReference type="PANTHER" id="PTHR24260">
    <property type="match status" value="1"/>
</dbReference>
<evidence type="ECO:0000256" key="3">
    <source>
        <dbReference type="ARBA" id="ARBA00023180"/>
    </source>
</evidence>
<keyword evidence="5" id="KW-0378">Hydrolase</keyword>
<name>A0AA38IHD4_9CUCU</name>
<sequence length="419" mass="46177">MTVGEFHAHQENVTEHTECVSYLGRKTCAKRYKSVAKTRKLKSGILDEIQICASDANTCQGDSGGPLHYIVDPKSPRQSHFVIVGITSFGKPCGRKNSIGEICAVPFTHEDGVCIDICYCKYAINLIRCGQNPGICGLKGNIPLVCCPIPSKLEDLPGDLSIRKCNEYYYVSEHKQYILLGLRAKFREFPHMAAVGYGETKIAWSCGGSLISHRFVLSAAHCAESIQLGPALWLRLGDLTLTNTIKDANSQVFKISEVHVHPKYRISLYYHDIALFKTERQVHFMSHIKPACLQVPRHFSGTNLEAIGWGRTGFLDEGSAHLLKADLSVVNHSTSAKRYADVARTRKLTQSILDEFQICAGSSEGKDTCLGDSGGPLHYELYRIHTVDNHFVVAGITSFGKGCGGNNSVGVNIVWKEDD</sequence>
<reference evidence="7" key="1">
    <citation type="journal article" date="2023" name="G3 (Bethesda)">
        <title>Whole genome assemblies of Zophobas morio and Tenebrio molitor.</title>
        <authorList>
            <person name="Kaur S."/>
            <person name="Stinson S.A."/>
            <person name="diCenzo G.C."/>
        </authorList>
    </citation>
    <scope>NUCLEOTIDE SEQUENCE</scope>
    <source>
        <strain evidence="7">QUZm001</strain>
    </source>
</reference>
<dbReference type="CDD" id="cd00190">
    <property type="entry name" value="Tryp_SPc"/>
    <property type="match status" value="1"/>
</dbReference>
<evidence type="ECO:0000313" key="7">
    <source>
        <dbReference type="EMBL" id="KAJ3656687.1"/>
    </source>
</evidence>
<dbReference type="EMBL" id="JALNTZ010000004">
    <property type="protein sequence ID" value="KAJ3656687.1"/>
    <property type="molecule type" value="Genomic_DNA"/>
</dbReference>
<dbReference type="GO" id="GO:0004252">
    <property type="term" value="F:serine-type endopeptidase activity"/>
    <property type="evidence" value="ECO:0007669"/>
    <property type="project" value="InterPro"/>
</dbReference>
<evidence type="ECO:0000256" key="1">
    <source>
        <dbReference type="ARBA" id="ARBA00022729"/>
    </source>
</evidence>
<dbReference type="InterPro" id="IPR018114">
    <property type="entry name" value="TRYPSIN_HIS"/>
</dbReference>
<dbReference type="PANTHER" id="PTHR24260:SF147">
    <property type="entry name" value="EG:BACR7A4.3 PROTEIN-RELATED"/>
    <property type="match status" value="1"/>
</dbReference>
<dbReference type="InterPro" id="IPR001314">
    <property type="entry name" value="Peptidase_S1A"/>
</dbReference>
<evidence type="ECO:0000256" key="5">
    <source>
        <dbReference type="RuleBase" id="RU363034"/>
    </source>
</evidence>
<keyword evidence="8" id="KW-1185">Reference proteome</keyword>
<gene>
    <name evidence="7" type="ORF">Zmor_015740</name>
</gene>
<keyword evidence="2" id="KW-1015">Disulfide bond</keyword>
<dbReference type="SUPFAM" id="SSF50494">
    <property type="entry name" value="Trypsin-like serine proteases"/>
    <property type="match status" value="2"/>
</dbReference>
<feature type="domain" description="Peptidase S1" evidence="6">
    <location>
        <begin position="178"/>
        <end position="419"/>
    </location>
</feature>
<dbReference type="GO" id="GO:0006508">
    <property type="term" value="P:proteolysis"/>
    <property type="evidence" value="ECO:0007669"/>
    <property type="project" value="UniProtKB-KW"/>
</dbReference>
<organism evidence="7 8">
    <name type="scientific">Zophobas morio</name>
    <dbReference type="NCBI Taxonomy" id="2755281"/>
    <lineage>
        <taxon>Eukaryota</taxon>
        <taxon>Metazoa</taxon>
        <taxon>Ecdysozoa</taxon>
        <taxon>Arthropoda</taxon>
        <taxon>Hexapoda</taxon>
        <taxon>Insecta</taxon>
        <taxon>Pterygota</taxon>
        <taxon>Neoptera</taxon>
        <taxon>Endopterygota</taxon>
        <taxon>Coleoptera</taxon>
        <taxon>Polyphaga</taxon>
        <taxon>Cucujiformia</taxon>
        <taxon>Tenebrionidae</taxon>
        <taxon>Zophobas</taxon>
    </lineage>
</organism>
<accession>A0AA38IHD4</accession>
<dbReference type="InterPro" id="IPR033116">
    <property type="entry name" value="TRYPSIN_SER"/>
</dbReference>
<comment type="similarity">
    <text evidence="4">Belongs to the peptidase S1 family. CLIP subfamily.</text>
</comment>
<dbReference type="PRINTS" id="PR00722">
    <property type="entry name" value="CHYMOTRYPSIN"/>
</dbReference>
<dbReference type="InterPro" id="IPR001254">
    <property type="entry name" value="Trypsin_dom"/>
</dbReference>
<dbReference type="Pfam" id="PF00089">
    <property type="entry name" value="Trypsin"/>
    <property type="match status" value="2"/>
</dbReference>
<dbReference type="PROSITE" id="PS00134">
    <property type="entry name" value="TRYPSIN_HIS"/>
    <property type="match status" value="1"/>
</dbReference>
<dbReference type="FunFam" id="2.40.10.10:FF:000028">
    <property type="entry name" value="Serine protease easter"/>
    <property type="match status" value="1"/>
</dbReference>
<evidence type="ECO:0000313" key="8">
    <source>
        <dbReference type="Proteomes" id="UP001168821"/>
    </source>
</evidence>
<dbReference type="InterPro" id="IPR043504">
    <property type="entry name" value="Peptidase_S1_PA_chymotrypsin"/>
</dbReference>
<proteinExistence type="inferred from homology"/>
<keyword evidence="5" id="KW-0645">Protease</keyword>
<dbReference type="PROSITE" id="PS00135">
    <property type="entry name" value="TRYPSIN_SER"/>
    <property type="match status" value="1"/>
</dbReference>
<dbReference type="InterPro" id="IPR009003">
    <property type="entry name" value="Peptidase_S1_PA"/>
</dbReference>
<dbReference type="SMART" id="SM00020">
    <property type="entry name" value="Tryp_SPc"/>
    <property type="match status" value="1"/>
</dbReference>
<evidence type="ECO:0000256" key="2">
    <source>
        <dbReference type="ARBA" id="ARBA00023157"/>
    </source>
</evidence>
<comment type="caution">
    <text evidence="7">The sequence shown here is derived from an EMBL/GenBank/DDBJ whole genome shotgun (WGS) entry which is preliminary data.</text>
</comment>
<dbReference type="AlphaFoldDB" id="A0AA38IHD4"/>
<dbReference type="Gene3D" id="2.40.10.10">
    <property type="entry name" value="Trypsin-like serine proteases"/>
    <property type="match status" value="2"/>
</dbReference>
<protein>
    <recommendedName>
        <fullName evidence="6">Peptidase S1 domain-containing protein</fullName>
    </recommendedName>
</protein>
<keyword evidence="3" id="KW-0325">Glycoprotein</keyword>
<dbReference type="PROSITE" id="PS50240">
    <property type="entry name" value="TRYPSIN_DOM"/>
    <property type="match status" value="1"/>
</dbReference>
<keyword evidence="1" id="KW-0732">Signal</keyword>
<dbReference type="Proteomes" id="UP001168821">
    <property type="component" value="Unassembled WGS sequence"/>
</dbReference>
<evidence type="ECO:0000256" key="4">
    <source>
        <dbReference type="ARBA" id="ARBA00024195"/>
    </source>
</evidence>
<keyword evidence="5" id="KW-0720">Serine protease</keyword>
<evidence type="ECO:0000259" key="6">
    <source>
        <dbReference type="PROSITE" id="PS50240"/>
    </source>
</evidence>